<evidence type="ECO:0000256" key="2">
    <source>
        <dbReference type="ARBA" id="ARBA00007440"/>
    </source>
</evidence>
<evidence type="ECO:0000256" key="3">
    <source>
        <dbReference type="ARBA" id="ARBA00022491"/>
    </source>
</evidence>
<proteinExistence type="inferred from homology"/>
<feature type="domain" description="Homeobox" evidence="20">
    <location>
        <begin position="862"/>
        <end position="909"/>
    </location>
</feature>
<dbReference type="Proteomes" id="UP000694558">
    <property type="component" value="Chromosome 22"/>
</dbReference>
<dbReference type="GO" id="GO:0030154">
    <property type="term" value="P:cell differentiation"/>
    <property type="evidence" value="ECO:0007669"/>
    <property type="project" value="UniProtKB-KW"/>
</dbReference>
<evidence type="ECO:0000256" key="8">
    <source>
        <dbReference type="ARBA" id="ARBA00022771"/>
    </source>
</evidence>
<dbReference type="InterPro" id="IPR041057">
    <property type="entry name" value="ZHX_Znf_C2H2"/>
</dbReference>
<evidence type="ECO:0000256" key="19">
    <source>
        <dbReference type="SAM" id="MobiDB-lite"/>
    </source>
</evidence>
<evidence type="ECO:0000256" key="1">
    <source>
        <dbReference type="ARBA" id="ARBA00004123"/>
    </source>
</evidence>
<evidence type="ECO:0000256" key="14">
    <source>
        <dbReference type="ARBA" id="ARBA00023155"/>
    </source>
</evidence>
<evidence type="ECO:0000256" key="6">
    <source>
        <dbReference type="ARBA" id="ARBA00022723"/>
    </source>
</evidence>
<dbReference type="PROSITE" id="PS50071">
    <property type="entry name" value="HOMEOBOX_2"/>
    <property type="match status" value="3"/>
</dbReference>
<keyword evidence="3" id="KW-0678">Repressor</keyword>
<evidence type="ECO:0000256" key="9">
    <source>
        <dbReference type="ARBA" id="ARBA00022782"/>
    </source>
</evidence>
<keyword evidence="7" id="KW-0677">Repeat</keyword>
<dbReference type="RefSeq" id="XP_035475851.1">
    <property type="nucleotide sequence ID" value="XM_035619958.2"/>
</dbReference>
<keyword evidence="14 17" id="KW-0371">Homeobox</keyword>
<comment type="subcellular location">
    <subcellularLocation>
        <location evidence="1 17 18">Nucleus</location>
    </subcellularLocation>
</comment>
<accession>A0A8D3ASW0</accession>
<dbReference type="GO" id="GO:0003677">
    <property type="term" value="F:DNA binding"/>
    <property type="evidence" value="ECO:0007669"/>
    <property type="project" value="UniProtKB-UniRule"/>
</dbReference>
<organism evidence="21 22">
    <name type="scientific">Scophthalmus maximus</name>
    <name type="common">Turbot</name>
    <name type="synonym">Psetta maxima</name>
    <dbReference type="NCBI Taxonomy" id="52904"/>
    <lineage>
        <taxon>Eukaryota</taxon>
        <taxon>Metazoa</taxon>
        <taxon>Chordata</taxon>
        <taxon>Craniata</taxon>
        <taxon>Vertebrata</taxon>
        <taxon>Euteleostomi</taxon>
        <taxon>Actinopterygii</taxon>
        <taxon>Neopterygii</taxon>
        <taxon>Teleostei</taxon>
        <taxon>Neoteleostei</taxon>
        <taxon>Acanthomorphata</taxon>
        <taxon>Carangaria</taxon>
        <taxon>Pleuronectiformes</taxon>
        <taxon>Pleuronectoidei</taxon>
        <taxon>Scophthalmidae</taxon>
        <taxon>Scophthalmus</taxon>
    </lineage>
</organism>
<dbReference type="PANTHER" id="PTHR15467:SF5">
    <property type="entry name" value="ZINC FINGERS AND HOMEOBOXES PROTEIN 2"/>
    <property type="match status" value="1"/>
</dbReference>
<keyword evidence="15" id="KW-0804">Transcription</keyword>
<keyword evidence="5" id="KW-0597">Phosphoprotein</keyword>
<evidence type="ECO:0000256" key="16">
    <source>
        <dbReference type="ARBA" id="ARBA00023242"/>
    </source>
</evidence>
<dbReference type="InterPro" id="IPR009057">
    <property type="entry name" value="Homeodomain-like_sf"/>
</dbReference>
<evidence type="ECO:0000313" key="21">
    <source>
        <dbReference type="Ensembl" id="ENSSMAP00000022980.1"/>
    </source>
</evidence>
<evidence type="ECO:0000256" key="11">
    <source>
        <dbReference type="ARBA" id="ARBA00022843"/>
    </source>
</evidence>
<dbReference type="InterPro" id="IPR036236">
    <property type="entry name" value="Znf_C2H2_sf"/>
</dbReference>
<protein>
    <recommendedName>
        <fullName evidence="20">Homeobox domain-containing protein</fullName>
    </recommendedName>
</protein>
<dbReference type="InterPro" id="IPR013087">
    <property type="entry name" value="Znf_C2H2_type"/>
</dbReference>
<keyword evidence="16 17" id="KW-0539">Nucleus</keyword>
<keyword evidence="6" id="KW-0479">Metal-binding</keyword>
<dbReference type="Ensembl" id="ENSSMAT00000023243.2">
    <property type="protein sequence ID" value="ENSSMAP00000022980.1"/>
    <property type="gene ID" value="ENSSMAG00000014021.2"/>
</dbReference>
<keyword evidence="11" id="KW-0832">Ubl conjugation</keyword>
<evidence type="ECO:0000256" key="10">
    <source>
        <dbReference type="ARBA" id="ARBA00022833"/>
    </source>
</evidence>
<comment type="similarity">
    <text evidence="2">Belongs to the ZHX family.</text>
</comment>
<dbReference type="GO" id="GO:0008270">
    <property type="term" value="F:zinc ion binding"/>
    <property type="evidence" value="ECO:0007669"/>
    <property type="project" value="UniProtKB-KW"/>
</dbReference>
<name>A0A8D3ASW0_SCOMX</name>
<feature type="DNA-binding region" description="Homeobox" evidence="17">
    <location>
        <begin position="864"/>
        <end position="910"/>
    </location>
</feature>
<dbReference type="GeneID" id="118291631"/>
<keyword evidence="12" id="KW-0805">Transcription regulation</keyword>
<evidence type="ECO:0000256" key="7">
    <source>
        <dbReference type="ARBA" id="ARBA00022737"/>
    </source>
</evidence>
<dbReference type="SUPFAM" id="SSF57667">
    <property type="entry name" value="beta-beta-alpha zinc fingers"/>
    <property type="match status" value="2"/>
</dbReference>
<dbReference type="GO" id="GO:0000981">
    <property type="term" value="F:DNA-binding transcription factor activity, RNA polymerase II-specific"/>
    <property type="evidence" value="ECO:0007669"/>
    <property type="project" value="TreeGrafter"/>
</dbReference>
<keyword evidence="4" id="KW-1017">Isopeptide bond</keyword>
<reference evidence="21" key="1">
    <citation type="submission" date="2023-05" db="EMBL/GenBank/DDBJ databases">
        <title>High-quality long-read genome of Scophthalmus maximus.</title>
        <authorList>
            <person name="Lien S."/>
            <person name="Martinez P."/>
        </authorList>
    </citation>
    <scope>NUCLEOTIDE SEQUENCE [LARGE SCALE GENOMIC DNA]</scope>
</reference>
<keyword evidence="8" id="KW-0863">Zinc-finger</keyword>
<sequence length="1036" mass="113749">MSSRRKSSTPCMVRVISDLPKEPDEPEEVMDTENMADNSESCESAEKSQVVQQEKPENPDQQTFPKPVENQNPEPLEQEEGLGGEDPPPVIESVEAREETDGGEAESDPASRRKMSRGYECKYCTFSTQNLNDFKEHVDSSHPNVILNPLYLCAVCNFNTKKFDSLTEHNDSQHPGETNFKFKRTKVNNQTILEQTIEGKDNSFECEVTNEPGEGSHSSTVLPPCISTMVKTPGHIQSLSKGGDLKSQLDGLIHKDQITAVNINGTVIIPEPTILQGLSHVTPMLQRPPNFNSVPKIAVPLNTTKYNPSLDDNLTLITSFSKFPYPTHAELSWLTAASKHPEEQIKVWFTTQRLKQGITWSPEEVEEARKKMFNGSIPPAHQTFTILPTSPCTQPSAKASQHPVVHTTVGHPVHVRTTTCNGLSVVTTSAGVAIGSSHTLKRPLPAHLTTVFGPESKRPIMAVAPHSGDPKDKGLMAPPPPPPPPKDRLPMAPPPVPMEMKRPVAVPLVTTEMKRPSAAVPLMPPPSSSPSLLSKGKILSTLGSHKTKPVVSLPSIVFPDSLTRRTIAPPPIFAPSFQNSLLIPRSSIASKEKHPNTHALPAADVKLPNSPPLISPQIRRPTIIQSIRAPAKAPPQISGFTLDVKKLKEQQGVDLKASYPRGDKVLTPLAEANGTSRTDGKWPHNQSSVHNNGVIHLDGDRPPASPKLDFQQKSSVLTQFPLLERMKGKTADQLKILEENFLRNSFPTHNDVDNLSASTRLSHQEIDSWFAERRALRDNLEQALINSMGTKRIGVGGIAALTEKQLYQQQQQHQTLKLNGIHKPSTGGGRRKSPPPPTHTMPIIAPSVPNPNSFSVPPDSRSLALLKDDFAQTRWPSPEEFSQLEGRTGLARADLARWFNDSRLQSGSMDLTELFNNNGVNGGQGPPVRSPEHAPSSIIQRFQEGAMTNNSSSSKLLEVELGWLMEQRTNSLISQQHDDVHGRFAGRLRQQNGGVMGGAREVFGRWLEDGRARRGRDLLLDRERKMADDASGRLTG</sequence>
<evidence type="ECO:0000256" key="5">
    <source>
        <dbReference type="ARBA" id="ARBA00022553"/>
    </source>
</evidence>
<dbReference type="KEGG" id="smau:118291631"/>
<dbReference type="SUPFAM" id="SSF46689">
    <property type="entry name" value="Homeodomain-like"/>
    <property type="match status" value="3"/>
</dbReference>
<evidence type="ECO:0000256" key="4">
    <source>
        <dbReference type="ARBA" id="ARBA00022499"/>
    </source>
</evidence>
<dbReference type="CDD" id="cd00086">
    <property type="entry name" value="homeodomain"/>
    <property type="match status" value="2"/>
</dbReference>
<feature type="DNA-binding region" description="Homeobox" evidence="17">
    <location>
        <begin position="318"/>
        <end position="360"/>
    </location>
</feature>
<evidence type="ECO:0000256" key="18">
    <source>
        <dbReference type="RuleBase" id="RU000682"/>
    </source>
</evidence>
<dbReference type="Gene3D" id="3.30.160.60">
    <property type="entry name" value="Classic Zinc Finger"/>
    <property type="match status" value="1"/>
</dbReference>
<dbReference type="SMART" id="SM00355">
    <property type="entry name" value="ZnF_C2H2"/>
    <property type="match status" value="2"/>
</dbReference>
<evidence type="ECO:0000256" key="12">
    <source>
        <dbReference type="ARBA" id="ARBA00023015"/>
    </source>
</evidence>
<keyword evidence="9" id="KW-0221">Differentiation</keyword>
<evidence type="ECO:0000256" key="15">
    <source>
        <dbReference type="ARBA" id="ARBA00023163"/>
    </source>
</evidence>
<gene>
    <name evidence="21" type="primary">LOC118291631</name>
</gene>
<dbReference type="GeneTree" id="ENSGT00950000182893"/>
<dbReference type="FunFam" id="3.30.160.60:FF:000296">
    <property type="entry name" value="Zinc fingers and homeoboxes protein 1"/>
    <property type="match status" value="1"/>
</dbReference>
<feature type="compositionally biased region" description="Polar residues" evidence="19">
    <location>
        <begin position="35"/>
        <end position="52"/>
    </location>
</feature>
<dbReference type="Pfam" id="PF18387">
    <property type="entry name" value="zf_C2H2_ZHX"/>
    <property type="match status" value="1"/>
</dbReference>
<dbReference type="Pfam" id="PF00046">
    <property type="entry name" value="Homeodomain"/>
    <property type="match status" value="1"/>
</dbReference>
<dbReference type="OMA" id="NEVDHIA"/>
<feature type="region of interest" description="Disordered" evidence="19">
    <location>
        <begin position="1"/>
        <end position="90"/>
    </location>
</feature>
<dbReference type="GO" id="GO:0005634">
    <property type="term" value="C:nucleus"/>
    <property type="evidence" value="ECO:0007669"/>
    <property type="project" value="UniProtKB-SubCell"/>
</dbReference>
<evidence type="ECO:0000256" key="17">
    <source>
        <dbReference type="PROSITE-ProRule" id="PRU00108"/>
    </source>
</evidence>
<reference evidence="21" key="2">
    <citation type="submission" date="2025-08" db="UniProtKB">
        <authorList>
            <consortium name="Ensembl"/>
        </authorList>
    </citation>
    <scope>IDENTIFICATION</scope>
</reference>
<feature type="DNA-binding region" description="Homeobox" evidence="17">
    <location>
        <begin position="732"/>
        <end position="781"/>
    </location>
</feature>
<evidence type="ECO:0000313" key="22">
    <source>
        <dbReference type="Proteomes" id="UP000694558"/>
    </source>
</evidence>
<dbReference type="OrthoDB" id="6159439at2759"/>
<dbReference type="FunFam" id="1.10.10.60:FF:000062">
    <property type="entry name" value="zinc fingers and homeoboxes protein 3"/>
    <property type="match status" value="1"/>
</dbReference>
<keyword evidence="13 17" id="KW-0238">DNA-binding</keyword>
<feature type="region of interest" description="Disordered" evidence="19">
    <location>
        <begin position="818"/>
        <end position="842"/>
    </location>
</feature>
<dbReference type="PANTHER" id="PTHR15467">
    <property type="entry name" value="ZINC-FINGERS AND HOMEOBOXES RELATED"/>
    <property type="match status" value="1"/>
</dbReference>
<evidence type="ECO:0000256" key="13">
    <source>
        <dbReference type="ARBA" id="ARBA00023125"/>
    </source>
</evidence>
<dbReference type="SMART" id="SM00389">
    <property type="entry name" value="HOX"/>
    <property type="match status" value="3"/>
</dbReference>
<dbReference type="AlphaFoldDB" id="A0A8D3ASW0"/>
<feature type="domain" description="Homeobox" evidence="20">
    <location>
        <begin position="730"/>
        <end position="780"/>
    </location>
</feature>
<feature type="domain" description="Homeobox" evidence="20">
    <location>
        <begin position="316"/>
        <end position="359"/>
    </location>
</feature>
<feature type="region of interest" description="Disordered" evidence="19">
    <location>
        <begin position="465"/>
        <end position="492"/>
    </location>
</feature>
<dbReference type="InterPro" id="IPR001356">
    <property type="entry name" value="HD"/>
</dbReference>
<keyword evidence="10" id="KW-0862">Zinc</keyword>
<evidence type="ECO:0000259" key="20">
    <source>
        <dbReference type="PROSITE" id="PS50071"/>
    </source>
</evidence>
<dbReference type="Gene3D" id="1.10.10.60">
    <property type="entry name" value="Homeodomain-like"/>
    <property type="match status" value="3"/>
</dbReference>